<dbReference type="Proteomes" id="UP000009170">
    <property type="component" value="Unassembled WGS sequence"/>
</dbReference>
<evidence type="ECO:0000313" key="2">
    <source>
        <dbReference type="EMBL" id="CEG00560.1"/>
    </source>
</evidence>
<gene>
    <name evidence="2" type="ORF">OT_ostta17g01140</name>
</gene>
<comment type="caution">
    <text evidence="2">The sequence shown here is derived from an EMBL/GenBank/DDBJ whole genome shotgun (WGS) entry which is preliminary data.</text>
</comment>
<dbReference type="GeneID" id="9831304"/>
<dbReference type="AlphaFoldDB" id="A0A096P8F3"/>
<keyword evidence="3" id="KW-1185">Reference proteome</keyword>
<protein>
    <submittedName>
        <fullName evidence="2">Unnamed product</fullName>
    </submittedName>
</protein>
<feature type="compositionally biased region" description="Basic and acidic residues" evidence="1">
    <location>
        <begin position="57"/>
        <end position="68"/>
    </location>
</feature>
<sequence>MGSGDRADADGAADAEADAEALSGAMLLLDASDTMARVTRRRREGGASASARVKTTRGRETMGRRDGAPSERALRVLRGLKNADHRRLIYRWTNALIRAVGLKVPMGAGGLISQELKNKREKFDKFLLHYYGEETFGLGSFWFSNSNVLAFFSEIFYVATEGRVRCAESDIAEIFYKTDPDRKASTWVTSSEALERFGISRAEVYAIYCGNARVENGWAKGRPLCVPTPLIQSAVPANDVKLSEAPTVVSRLATGSLKRPRSPRDISVVGIDERLTSLGWKHSTSLSAYKGLSLLEQKAVKLCHPLEPCDDTSPLGVMVFIADEILERGRRYAGPRTRPCERNQVNKFFGNIMGLEVFSTEDVGTAIRIKDSAVLLRDPFLRFTKAHAKLKEMKALVKKIRLKRDVAACTLAGLMKSKLMQDHKCELNLTSEHQQTCVNELEATLTENTAMLDAASKEFEASESGVKDGYLQVVRSAYEFASEIQDKIRAHLCVTLEQVSAATAAAQIEGEIKAREQDDIESLESKDKAHSLVERRAMLLDMMAQLEECSSCVSFSLSTLEQRWNRFKIFA</sequence>
<evidence type="ECO:0000313" key="3">
    <source>
        <dbReference type="Proteomes" id="UP000009170"/>
    </source>
</evidence>
<reference evidence="2 3" key="2">
    <citation type="journal article" date="2014" name="BMC Genomics">
        <title>An improved genome of the model marine alga Ostreococcus tauri unfolds by assessing Illumina de novo assemblies.</title>
        <authorList>
            <person name="Blanc-Mathieu R."/>
            <person name="Verhelst B."/>
            <person name="Derelle E."/>
            <person name="Rombauts S."/>
            <person name="Bouget F.Y."/>
            <person name="Carre I."/>
            <person name="Chateau A."/>
            <person name="Eyre-Walker A."/>
            <person name="Grimsley N."/>
            <person name="Moreau H."/>
            <person name="Piegu B."/>
            <person name="Rivals E."/>
            <person name="Schackwitz W."/>
            <person name="Van de Peer Y."/>
            <person name="Piganeau G."/>
        </authorList>
    </citation>
    <scope>NUCLEOTIDE SEQUENCE [LARGE SCALE GENOMIC DNA]</scope>
    <source>
        <strain evidence="3">OTTH 0595 / CCAP 157/2 / RCC745</strain>
    </source>
</reference>
<proteinExistence type="predicted"/>
<feature type="region of interest" description="Disordered" evidence="1">
    <location>
        <begin position="39"/>
        <end position="68"/>
    </location>
</feature>
<organism evidence="2 3">
    <name type="scientific">Ostreococcus tauri</name>
    <name type="common">Marine green alga</name>
    <dbReference type="NCBI Taxonomy" id="70448"/>
    <lineage>
        <taxon>Eukaryota</taxon>
        <taxon>Viridiplantae</taxon>
        <taxon>Chlorophyta</taxon>
        <taxon>Mamiellophyceae</taxon>
        <taxon>Mamiellales</taxon>
        <taxon>Bathycoccaceae</taxon>
        <taxon>Ostreococcus</taxon>
    </lineage>
</organism>
<reference evidence="3" key="1">
    <citation type="journal article" date="2006" name="Proc. Natl. Acad. Sci. U.S.A.">
        <title>Genome analysis of the smallest free-living eukaryote Ostreococcus tauri unveils many unique features.</title>
        <authorList>
            <person name="Derelle E."/>
            <person name="Ferraz C."/>
            <person name="Rombauts S."/>
            <person name="Rouze P."/>
            <person name="Worden A.Z."/>
            <person name="Robbens S."/>
            <person name="Partensky F."/>
            <person name="Degroeve S."/>
            <person name="Echeynie S."/>
            <person name="Cooke R."/>
            <person name="Saeys Y."/>
            <person name="Wuyts J."/>
            <person name="Jabbari K."/>
            <person name="Bowler C."/>
            <person name="Panaud O."/>
            <person name="Piegu B."/>
            <person name="Ball S.G."/>
            <person name="Ral J.-P."/>
            <person name="Bouget F.-Y."/>
            <person name="Piganeau G."/>
            <person name="De Baets B."/>
            <person name="Picard A."/>
            <person name="Delseny M."/>
            <person name="Demaille J."/>
            <person name="Van de Peer Y."/>
            <person name="Moreau H."/>
        </authorList>
    </citation>
    <scope>NUCLEOTIDE SEQUENCE [LARGE SCALE GENOMIC DNA]</scope>
    <source>
        <strain evidence="3">OTTH 0595 / CCAP 157/2 / RCC745</strain>
    </source>
</reference>
<dbReference type="KEGG" id="ota:OT_ostta17g01140"/>
<dbReference type="EMBL" id="CAID01000017">
    <property type="protein sequence ID" value="CEG00560.1"/>
    <property type="molecule type" value="Genomic_DNA"/>
</dbReference>
<dbReference type="InParanoid" id="A0A096P8F3"/>
<evidence type="ECO:0000256" key="1">
    <source>
        <dbReference type="SAM" id="MobiDB-lite"/>
    </source>
</evidence>
<accession>A0A096P8F3</accession>
<name>A0A096P8F3_OSTTA</name>
<dbReference type="RefSeq" id="XP_003083884.2">
    <property type="nucleotide sequence ID" value="XM_003083836.2"/>
</dbReference>
<dbReference type="OrthoDB" id="10475160at2759"/>